<name>A0ABR2PIN9_9ROSI</name>
<reference evidence="1 2" key="1">
    <citation type="journal article" date="2024" name="G3 (Bethesda)">
        <title>Genome assembly of Hibiscus sabdariffa L. provides insights into metabolisms of medicinal natural products.</title>
        <authorList>
            <person name="Kim T."/>
        </authorList>
    </citation>
    <scope>NUCLEOTIDE SEQUENCE [LARGE SCALE GENOMIC DNA]</scope>
    <source>
        <strain evidence="1">TK-2024</strain>
        <tissue evidence="1">Old leaves</tissue>
    </source>
</reference>
<comment type="caution">
    <text evidence="1">The sequence shown here is derived from an EMBL/GenBank/DDBJ whole genome shotgun (WGS) entry which is preliminary data.</text>
</comment>
<gene>
    <name evidence="1" type="ORF">V6N11_065907</name>
</gene>
<dbReference type="Proteomes" id="UP001396334">
    <property type="component" value="Unassembled WGS sequence"/>
</dbReference>
<accession>A0ABR2PIN9</accession>
<protein>
    <submittedName>
        <fullName evidence="1">Uncharacterized protein</fullName>
    </submittedName>
</protein>
<proteinExistence type="predicted"/>
<sequence>MGESGESSSGVLRRKVKREKLRKFRKSQQMQMQMQMGGIIEEYGEIDGDHSINQWTPFDSVVTFLKLYWCFDQHGRHSPF</sequence>
<organism evidence="1 2">
    <name type="scientific">Hibiscus sabdariffa</name>
    <name type="common">roselle</name>
    <dbReference type="NCBI Taxonomy" id="183260"/>
    <lineage>
        <taxon>Eukaryota</taxon>
        <taxon>Viridiplantae</taxon>
        <taxon>Streptophyta</taxon>
        <taxon>Embryophyta</taxon>
        <taxon>Tracheophyta</taxon>
        <taxon>Spermatophyta</taxon>
        <taxon>Magnoliopsida</taxon>
        <taxon>eudicotyledons</taxon>
        <taxon>Gunneridae</taxon>
        <taxon>Pentapetalae</taxon>
        <taxon>rosids</taxon>
        <taxon>malvids</taxon>
        <taxon>Malvales</taxon>
        <taxon>Malvaceae</taxon>
        <taxon>Malvoideae</taxon>
        <taxon>Hibiscus</taxon>
    </lineage>
</organism>
<evidence type="ECO:0000313" key="1">
    <source>
        <dbReference type="EMBL" id="KAK8988313.1"/>
    </source>
</evidence>
<evidence type="ECO:0000313" key="2">
    <source>
        <dbReference type="Proteomes" id="UP001396334"/>
    </source>
</evidence>
<dbReference type="EMBL" id="JBBPBN010000059">
    <property type="protein sequence ID" value="KAK8988313.1"/>
    <property type="molecule type" value="Genomic_DNA"/>
</dbReference>
<keyword evidence="2" id="KW-1185">Reference proteome</keyword>